<dbReference type="InterPro" id="IPR048981">
    <property type="entry name" value="AP5B1_C"/>
</dbReference>
<comment type="caution">
    <text evidence="3">The sequence shown here is derived from an EMBL/GenBank/DDBJ whole genome shotgun (WGS) entry which is preliminary data.</text>
</comment>
<reference evidence="3" key="1">
    <citation type="submission" date="2022-04" db="EMBL/GenBank/DDBJ databases">
        <title>Carnegiea gigantea Genome sequencing and assembly v2.</title>
        <authorList>
            <person name="Copetti D."/>
            <person name="Sanderson M.J."/>
            <person name="Burquez A."/>
            <person name="Wojciechowski M.F."/>
        </authorList>
    </citation>
    <scope>NUCLEOTIDE SEQUENCE</scope>
    <source>
        <strain evidence="3">SGP5-SGP5p</strain>
        <tissue evidence="3">Aerial part</tissue>
    </source>
</reference>
<evidence type="ECO:0000259" key="1">
    <source>
        <dbReference type="Pfam" id="PF21588"/>
    </source>
</evidence>
<evidence type="ECO:0008006" key="5">
    <source>
        <dbReference type="Google" id="ProtNLM"/>
    </source>
</evidence>
<dbReference type="Pfam" id="PF21590">
    <property type="entry name" value="AP5B1_C"/>
    <property type="match status" value="1"/>
</dbReference>
<dbReference type="Pfam" id="PF21588">
    <property type="entry name" value="AP5B1_middle"/>
    <property type="match status" value="2"/>
</dbReference>
<dbReference type="GO" id="GO:0016197">
    <property type="term" value="P:endosomal transport"/>
    <property type="evidence" value="ECO:0007669"/>
    <property type="project" value="InterPro"/>
</dbReference>
<feature type="domain" description="AP5B1 middle" evidence="1">
    <location>
        <begin position="533"/>
        <end position="687"/>
    </location>
</feature>
<proteinExistence type="predicted"/>
<dbReference type="EMBL" id="JAKOGI010001348">
    <property type="protein sequence ID" value="KAJ8426114.1"/>
    <property type="molecule type" value="Genomic_DNA"/>
</dbReference>
<gene>
    <name evidence="3" type="ORF">Cgig2_031781</name>
</gene>
<dbReference type="PANTHER" id="PTHR34033">
    <property type="entry name" value="AP-5 COMPLEX SUBUNIT BETA-1"/>
    <property type="match status" value="1"/>
</dbReference>
<feature type="domain" description="AP5B1 C-terminal" evidence="2">
    <location>
        <begin position="1112"/>
        <end position="1160"/>
    </location>
</feature>
<evidence type="ECO:0000259" key="2">
    <source>
        <dbReference type="Pfam" id="PF21590"/>
    </source>
</evidence>
<dbReference type="PANTHER" id="PTHR34033:SF1">
    <property type="entry name" value="AP-5 COMPLEX SUBUNIT BETA-1"/>
    <property type="match status" value="1"/>
</dbReference>
<dbReference type="OrthoDB" id="646197at2759"/>
<protein>
    <recommendedName>
        <fullName evidence="5">AP-5 complex subunit beta-1</fullName>
    </recommendedName>
</protein>
<feature type="domain" description="AP5B1 middle" evidence="1">
    <location>
        <begin position="267"/>
        <end position="463"/>
    </location>
</feature>
<organism evidence="3 4">
    <name type="scientific">Carnegiea gigantea</name>
    <dbReference type="NCBI Taxonomy" id="171969"/>
    <lineage>
        <taxon>Eukaryota</taxon>
        <taxon>Viridiplantae</taxon>
        <taxon>Streptophyta</taxon>
        <taxon>Embryophyta</taxon>
        <taxon>Tracheophyta</taxon>
        <taxon>Spermatophyta</taxon>
        <taxon>Magnoliopsida</taxon>
        <taxon>eudicotyledons</taxon>
        <taxon>Gunneridae</taxon>
        <taxon>Pentapetalae</taxon>
        <taxon>Caryophyllales</taxon>
        <taxon>Cactineae</taxon>
        <taxon>Cactaceae</taxon>
        <taxon>Cactoideae</taxon>
        <taxon>Echinocereeae</taxon>
        <taxon>Carnegiea</taxon>
    </lineage>
</organism>
<sequence>MERPPKKNLSSQEWESLMEDFQRGSSGKREKWTSSLPPLSLLDLSLSSLLKKDFPLSLKLHLLVFLDDFADTLFISSPEDSDEVLSKLVIGVEAVIQSPVDGVSVSYALKEQMLVSVTSIFMTVTDFLRVRVRVRVSQLEALVAILLTIVNRPNHGMDRQTRAVTCECLRELEREYPCLLAEVVGHLWGLCQNERTHACQSYLLLLLEVIQHIVACKLNVNSVFSTGVPLVPFNIPQWVKIGGVDEDGDDEVYLKLHLEAELSGSNLKELKRVMAFLLEWPQVLTSCGMMEFMSVVMPLAVALELQPSLLKVQFFGLLYNYDPLLWHVVLMLYSQFPDTFGGQEGEIFRRLMLISKEGQQPLIFRLLVLHWLMGLVELVSKRDVEKRTLIAGMGSSFYPNVYDALALKSVKLDLLVLCSVLVDAAESCDGSSRVSALKYFEDGLVCVSAFKWLPPWSTETAVAFRTIHKFLIGASSHSDDVPSATKVVMASAIFHAIQASLSIRLLSHRFAKPAMEALSGNRNTVTRLRVASWNREPKLVPVVGSLIDRLLLCKMHCCLGENLLQIFDERLLPKVVMNYMLSSYFLIFDKIGKNVTVPPQRLLELLTKYAIFLVEKHGPNTGLKSWCQGTNVLAVCRTMLMHHHSSRLFMGLSRLFAFTSLYFPDVEVRDSARIYLRMLICIPGKKLRHILNLGDKVVGISPSPDTSSFFNVQSPRMSQELKKSRNISSYIHLERAIPLIVKQSWSLALPALGFDAEKYGYIEGTKDSEPQMSGKDSNFDNNIEIIPGIKRIEQPQEPLRVMDSKISEIVDILRMHFSCIPHYRHMSGLKINIPCTLRFQSEPFIRIWCSDPPGRSAEELKAVPTMYAIVLKFSSSAPYGSIPSYRIPFLHGEPFSGESLLPHGSMDIVPVGTPPILTLGSGSLVTIELEPREPVPGIVDVSIDANADNGQVIRGKLQGVAVGIEDMFLKAVRPTEIPEDELPEYYSHLFDALWEACGSSSNTGREMFSLKGGKGFAAIYGTQSVKLLEVPANFAIRVVEQYLADFVVSVIGTSLVEIVKDGGFIKEVTWIDVVSDSSDESKSITVSDGGPLCLTYFDNEDDKYRRANIGKTNMGCFLVLIFLPPRYHLLFRMEVSDVSTLVRIRTDHWPCLAYVDDLLEALFSL</sequence>
<evidence type="ECO:0000313" key="3">
    <source>
        <dbReference type="EMBL" id="KAJ8426114.1"/>
    </source>
</evidence>
<name>A0A9Q1GVT2_9CARY</name>
<keyword evidence="4" id="KW-1185">Reference proteome</keyword>
<dbReference type="InterPro" id="IPR048979">
    <property type="entry name" value="AP5B1_middle"/>
</dbReference>
<dbReference type="GO" id="GO:0030119">
    <property type="term" value="C:AP-type membrane coat adaptor complex"/>
    <property type="evidence" value="ECO:0007669"/>
    <property type="project" value="TreeGrafter"/>
</dbReference>
<dbReference type="Proteomes" id="UP001153076">
    <property type="component" value="Unassembled WGS sequence"/>
</dbReference>
<accession>A0A9Q1GVT2</accession>
<dbReference type="AlphaFoldDB" id="A0A9Q1GVT2"/>
<dbReference type="InterPro" id="IPR038741">
    <property type="entry name" value="AP5B1"/>
</dbReference>
<evidence type="ECO:0000313" key="4">
    <source>
        <dbReference type="Proteomes" id="UP001153076"/>
    </source>
</evidence>